<evidence type="ECO:0000313" key="1">
    <source>
        <dbReference type="EMBL" id="DAF97532.1"/>
    </source>
</evidence>
<proteinExistence type="predicted"/>
<reference evidence="1" key="1">
    <citation type="journal article" date="2021" name="Proc. Natl. Acad. Sci. U.S.A.">
        <title>A Catalog of Tens of Thousands of Viruses from Human Metagenomes Reveals Hidden Associations with Chronic Diseases.</title>
        <authorList>
            <person name="Tisza M.J."/>
            <person name="Buck C.B."/>
        </authorList>
    </citation>
    <scope>NUCLEOTIDE SEQUENCE</scope>
    <source>
        <strain evidence="1">CtijX18</strain>
    </source>
</reference>
<protein>
    <submittedName>
        <fullName evidence="1">Uncharacterized protein</fullName>
    </submittedName>
</protein>
<dbReference type="EMBL" id="BK016133">
    <property type="protein sequence ID" value="DAF97532.1"/>
    <property type="molecule type" value="Genomic_DNA"/>
</dbReference>
<sequence length="414" mass="47449">MYKNVREVFNDYCSSLPIDTKLCDRIEQYLNSFITRSPEHAQFFGGDTIGDTVVKFINSDRLRWFEEILQVDELTIAPPLAELISPVHYVVASDPFSLSCVWLIHSIWKSSKIPEKRKQKAMSDIVIIMNIRFLTSRMQRHWPYPCSKQTAEATLSSMSNKYAIKRLGSWLAVLRERGDDTTDMKHSIHKLTIEKMDVDIRNTGYSVGYMITDSQSRIKNMLKNIYNVQKNLQTMTITSSSSSFIDTDGEEVLKDKEKSLETYKRYLEGIIADKHSFIKLDLISIIESSNKTMPAQMFRSTLSWISDTYGKGSDGKLELDDIIAKLMRHLLSYLYLNRNIMKNNSDIAGLISKMKGVYTSSRSTEESLLEIRSDVEDIVRRATKVKSGPAIAATRTGVMLYIVLRAFTMKHYQG</sequence>
<name>A0A8S5UT03_9CAUD</name>
<organism evidence="1">
    <name type="scientific">Myoviridae sp. ctijX18</name>
    <dbReference type="NCBI Taxonomy" id="2825154"/>
    <lineage>
        <taxon>Viruses</taxon>
        <taxon>Duplodnaviria</taxon>
        <taxon>Heunggongvirae</taxon>
        <taxon>Uroviricota</taxon>
        <taxon>Caudoviricetes</taxon>
    </lineage>
</organism>
<accession>A0A8S5UT03</accession>